<organism evidence="1 2">
    <name type="scientific">Ilyodon furcidens</name>
    <name type="common">goldbreast splitfin</name>
    <dbReference type="NCBI Taxonomy" id="33524"/>
    <lineage>
        <taxon>Eukaryota</taxon>
        <taxon>Metazoa</taxon>
        <taxon>Chordata</taxon>
        <taxon>Craniata</taxon>
        <taxon>Vertebrata</taxon>
        <taxon>Euteleostomi</taxon>
        <taxon>Actinopterygii</taxon>
        <taxon>Neopterygii</taxon>
        <taxon>Teleostei</taxon>
        <taxon>Neoteleostei</taxon>
        <taxon>Acanthomorphata</taxon>
        <taxon>Ovalentaria</taxon>
        <taxon>Atherinomorphae</taxon>
        <taxon>Cyprinodontiformes</taxon>
        <taxon>Goodeidae</taxon>
        <taxon>Ilyodon</taxon>
    </lineage>
</organism>
<dbReference type="EMBL" id="JAHRIQ010101145">
    <property type="protein sequence ID" value="MEQ2253932.1"/>
    <property type="molecule type" value="Genomic_DNA"/>
</dbReference>
<name>A0ABV0VB19_9TELE</name>
<comment type="caution">
    <text evidence="1">The sequence shown here is derived from an EMBL/GenBank/DDBJ whole genome shotgun (WGS) entry which is preliminary data.</text>
</comment>
<gene>
    <name evidence="1" type="ORF">ILYODFUR_037622</name>
</gene>
<sequence>MEEYATMETKEGPQDEDEVGIIYKNCPFCFVDDCRWWSSKELVAAEVTCTVNNVGLQIQYISSSSSLLFRQVEVKFGSYCVERQETMWLCYSLPYRLNM</sequence>
<keyword evidence="2" id="KW-1185">Reference proteome</keyword>
<proteinExistence type="predicted"/>
<evidence type="ECO:0000313" key="2">
    <source>
        <dbReference type="Proteomes" id="UP001482620"/>
    </source>
</evidence>
<evidence type="ECO:0000313" key="1">
    <source>
        <dbReference type="EMBL" id="MEQ2253932.1"/>
    </source>
</evidence>
<reference evidence="1 2" key="1">
    <citation type="submission" date="2021-06" db="EMBL/GenBank/DDBJ databases">
        <authorList>
            <person name="Palmer J.M."/>
        </authorList>
    </citation>
    <scope>NUCLEOTIDE SEQUENCE [LARGE SCALE GENOMIC DNA]</scope>
    <source>
        <strain evidence="2">if_2019</strain>
        <tissue evidence="1">Muscle</tissue>
    </source>
</reference>
<accession>A0ABV0VB19</accession>
<protein>
    <submittedName>
        <fullName evidence="1">Uncharacterized protein</fullName>
    </submittedName>
</protein>
<dbReference type="Proteomes" id="UP001482620">
    <property type="component" value="Unassembled WGS sequence"/>
</dbReference>